<proteinExistence type="predicted"/>
<evidence type="ECO:0000313" key="2">
    <source>
        <dbReference type="Proteomes" id="UP001234297"/>
    </source>
</evidence>
<gene>
    <name evidence="1" type="ORF">MRB53_012915</name>
</gene>
<organism evidence="1 2">
    <name type="scientific">Persea americana</name>
    <name type="common">Avocado</name>
    <dbReference type="NCBI Taxonomy" id="3435"/>
    <lineage>
        <taxon>Eukaryota</taxon>
        <taxon>Viridiplantae</taxon>
        <taxon>Streptophyta</taxon>
        <taxon>Embryophyta</taxon>
        <taxon>Tracheophyta</taxon>
        <taxon>Spermatophyta</taxon>
        <taxon>Magnoliopsida</taxon>
        <taxon>Magnoliidae</taxon>
        <taxon>Laurales</taxon>
        <taxon>Lauraceae</taxon>
        <taxon>Persea</taxon>
    </lineage>
</organism>
<dbReference type="Proteomes" id="UP001234297">
    <property type="component" value="Chromosome 3"/>
</dbReference>
<keyword evidence="2" id="KW-1185">Reference proteome</keyword>
<protein>
    <submittedName>
        <fullName evidence="1">Uncharacterized protein</fullName>
    </submittedName>
</protein>
<accession>A0ACC2LZ32</accession>
<reference evidence="1 2" key="1">
    <citation type="journal article" date="2022" name="Hortic Res">
        <title>A haplotype resolved chromosomal level avocado genome allows analysis of novel avocado genes.</title>
        <authorList>
            <person name="Nath O."/>
            <person name="Fletcher S.J."/>
            <person name="Hayward A."/>
            <person name="Shaw L.M."/>
            <person name="Masouleh A.K."/>
            <person name="Furtado A."/>
            <person name="Henry R.J."/>
            <person name="Mitter N."/>
        </authorList>
    </citation>
    <scope>NUCLEOTIDE SEQUENCE [LARGE SCALE GENOMIC DNA]</scope>
    <source>
        <strain evidence="2">cv. Hass</strain>
    </source>
</reference>
<dbReference type="EMBL" id="CM056811">
    <property type="protein sequence ID" value="KAJ8638648.1"/>
    <property type="molecule type" value="Genomic_DNA"/>
</dbReference>
<evidence type="ECO:0000313" key="1">
    <source>
        <dbReference type="EMBL" id="KAJ8638648.1"/>
    </source>
</evidence>
<name>A0ACC2LZ32_PERAE</name>
<sequence length="347" mass="38716">MTDNVGEVSHEQGFSTPDKGRFMEEEALDDDGRARRTGTVWTATAHIITAVIGSGVLSLAWAIAQLGWIAGPETIFLFSFITFFTSTLLADCYRSPHPVYGKRNYTYTDAVRANLGSGSLRFSSQIPNLHKLSWLSIVAAFMSFGYSLIGVGLALAKVISGNTGKTSITGADVGADLSESQKVWTTFRALGDIAFAYSYSFILIEIQVFCQPLFAAVESWTAKKWPNAKFIVREHTITWKSCKYKFSTFRLLWRTIFIVITTTLAMILPFFNDILALLGAVGFWPLTVYFPVEMYISKKKIRRFTPKWTMLQLLSFICLLGSLAAACGSIEGVIEKLRVYEPFQTKQ</sequence>
<comment type="caution">
    <text evidence="1">The sequence shown here is derived from an EMBL/GenBank/DDBJ whole genome shotgun (WGS) entry which is preliminary data.</text>
</comment>